<dbReference type="PANTHER" id="PTHR37311">
    <property type="entry name" value="2-PHOSPHOSULFOLACTATE PHOSPHATASE-RELATED"/>
    <property type="match status" value="1"/>
</dbReference>
<keyword evidence="9" id="KW-1185">Reference proteome</keyword>
<evidence type="ECO:0000313" key="8">
    <source>
        <dbReference type="EMBL" id="GAE33379.1"/>
    </source>
</evidence>
<keyword evidence="6" id="KW-0460">Magnesium</keyword>
<sequence>MIQVLMKKEDIVPEKLAGHVVIVLDVLLATTTIAAALEGGASKVIPVEDESEALKLSTRYHPDEFILIGEKNGRVLDGFIAPNPTLLTRYVKGKTAILATTNGTVALRRSEKAGKLYAATLRNGKAVVKEAIGALKPDQHIIIVCSGSSGQFCLEDFYGAGYLVSCLEQLRPEAEFTDGAKASALFYQHSQKDAYKVLADSAVGQFLLEHNCKSDIEYVANENCDDRVPIYNNGYIKWKEENKDGTTEKRNEGWFFSR</sequence>
<evidence type="ECO:0000313" key="9">
    <source>
        <dbReference type="Proteomes" id="UP000018896"/>
    </source>
</evidence>
<dbReference type="Gene3D" id="3.90.1560.10">
    <property type="entry name" value="ComB-like"/>
    <property type="match status" value="1"/>
</dbReference>
<reference evidence="8 9" key="1">
    <citation type="journal article" date="2014" name="Genome Announc.">
        <title>Draft Genome Sequences of Three Alkaliphilic Bacillus Strains, Bacillus wakoensis JCM 9140T, Bacillus akibai JCM 9157T, and Bacillus hemicellulosilyticus JCM 9152T.</title>
        <authorList>
            <person name="Yuki M."/>
            <person name="Oshima K."/>
            <person name="Suda W."/>
            <person name="Oshida Y."/>
            <person name="Kitamura K."/>
            <person name="Iida T."/>
            <person name="Hattori M."/>
            <person name="Ohkuma M."/>
        </authorList>
    </citation>
    <scope>NUCLEOTIDE SEQUENCE [LARGE SCALE GENOMIC DNA]</scope>
    <source>
        <strain evidence="8 9">JCM 9157</strain>
    </source>
</reference>
<name>W4QPV5_HALA3</name>
<dbReference type="PANTHER" id="PTHR37311:SF1">
    <property type="entry name" value="2-PHOSPHOSULFOLACTATE PHOSPHATASE-RELATED"/>
    <property type="match status" value="1"/>
</dbReference>
<keyword evidence="5" id="KW-0378">Hydrolase</keyword>
<dbReference type="GO" id="GO:0000287">
    <property type="term" value="F:magnesium ion binding"/>
    <property type="evidence" value="ECO:0007669"/>
    <property type="project" value="InterPro"/>
</dbReference>
<evidence type="ECO:0000256" key="6">
    <source>
        <dbReference type="ARBA" id="ARBA00022842"/>
    </source>
</evidence>
<evidence type="ECO:0000256" key="7">
    <source>
        <dbReference type="ARBA" id="ARBA00033711"/>
    </source>
</evidence>
<dbReference type="GO" id="GO:0050532">
    <property type="term" value="F:2-phosphosulfolactate phosphatase activity"/>
    <property type="evidence" value="ECO:0007669"/>
    <property type="project" value="UniProtKB-EC"/>
</dbReference>
<comment type="caution">
    <text evidence="8">The sequence shown here is derived from an EMBL/GenBank/DDBJ whole genome shotgun (WGS) entry which is preliminary data.</text>
</comment>
<comment type="similarity">
    <text evidence="2">Belongs to the ComB family.</text>
</comment>
<evidence type="ECO:0000256" key="1">
    <source>
        <dbReference type="ARBA" id="ARBA00001946"/>
    </source>
</evidence>
<dbReference type="GO" id="GO:0050545">
    <property type="term" value="F:sulfopyruvate decarboxylase activity"/>
    <property type="evidence" value="ECO:0007669"/>
    <property type="project" value="TreeGrafter"/>
</dbReference>
<gene>
    <name evidence="8" type="ORF">JCM9157_377</name>
</gene>
<dbReference type="eggNOG" id="COG2045">
    <property type="taxonomic scope" value="Bacteria"/>
</dbReference>
<dbReference type="AlphaFoldDB" id="W4QPV5"/>
<dbReference type="SUPFAM" id="SSF142823">
    <property type="entry name" value="ComB-like"/>
    <property type="match status" value="1"/>
</dbReference>
<evidence type="ECO:0000256" key="2">
    <source>
        <dbReference type="ARBA" id="ARBA00009997"/>
    </source>
</evidence>
<dbReference type="Proteomes" id="UP000018896">
    <property type="component" value="Unassembled WGS sequence"/>
</dbReference>
<evidence type="ECO:0000256" key="5">
    <source>
        <dbReference type="ARBA" id="ARBA00022801"/>
    </source>
</evidence>
<organism evidence="8 9">
    <name type="scientific">Halalkalibacter akibai (strain ATCC 43226 / DSM 21942 / CIP 109018 / JCM 9157 / 1139)</name>
    <name type="common">Bacillus akibai</name>
    <dbReference type="NCBI Taxonomy" id="1236973"/>
    <lineage>
        <taxon>Bacteria</taxon>
        <taxon>Bacillati</taxon>
        <taxon>Bacillota</taxon>
        <taxon>Bacilli</taxon>
        <taxon>Bacillales</taxon>
        <taxon>Bacillaceae</taxon>
        <taxon>Halalkalibacter</taxon>
    </lineage>
</organism>
<comment type="cofactor">
    <cofactor evidence="1">
        <name>Mg(2+)</name>
        <dbReference type="ChEBI" id="CHEBI:18420"/>
    </cofactor>
</comment>
<dbReference type="Pfam" id="PF04029">
    <property type="entry name" value="2-ph_phosp"/>
    <property type="match status" value="1"/>
</dbReference>
<dbReference type="EMBL" id="BAUV01000002">
    <property type="protein sequence ID" value="GAE33379.1"/>
    <property type="molecule type" value="Genomic_DNA"/>
</dbReference>
<proteinExistence type="inferred from homology"/>
<comment type="catalytic activity">
    <reaction evidence="7">
        <text>(2R)-O-phospho-3-sulfolactate + H2O = (2R)-3-sulfolactate + phosphate</text>
        <dbReference type="Rhea" id="RHEA:23416"/>
        <dbReference type="ChEBI" id="CHEBI:15377"/>
        <dbReference type="ChEBI" id="CHEBI:15597"/>
        <dbReference type="ChEBI" id="CHEBI:43474"/>
        <dbReference type="ChEBI" id="CHEBI:58738"/>
        <dbReference type="EC" id="3.1.3.71"/>
    </reaction>
</comment>
<protein>
    <recommendedName>
        <fullName evidence="4">Probable 2-phosphosulfolactate phosphatase</fullName>
        <ecNumber evidence="3">3.1.3.71</ecNumber>
    </recommendedName>
</protein>
<dbReference type="STRING" id="1236973.JCM9157_377"/>
<dbReference type="InterPro" id="IPR005238">
    <property type="entry name" value="ComB-like"/>
</dbReference>
<evidence type="ECO:0000256" key="4">
    <source>
        <dbReference type="ARBA" id="ARBA00021948"/>
    </source>
</evidence>
<dbReference type="RefSeq" id="WP_235714776.1">
    <property type="nucleotide sequence ID" value="NZ_BAUV01000002.1"/>
</dbReference>
<evidence type="ECO:0000256" key="3">
    <source>
        <dbReference type="ARBA" id="ARBA00012953"/>
    </source>
</evidence>
<dbReference type="InterPro" id="IPR036702">
    <property type="entry name" value="ComB-like_sf"/>
</dbReference>
<dbReference type="EC" id="3.1.3.71" evidence="3"/>
<accession>W4QPV5</accession>